<name>A0ACC1KZC5_9FUNG</name>
<proteinExistence type="predicted"/>
<comment type="caution">
    <text evidence="1">The sequence shown here is derived from an EMBL/GenBank/DDBJ whole genome shotgun (WGS) entry which is preliminary data.</text>
</comment>
<sequence length="94" mass="9694">RQRSPSSGAAETPLDGEKFYAARKHETDAVQPSLEHSTSQGTINGNKEAKALPAYDTPQASAGTAPATAVTSPEIATSQPQAPTVSFPVPFASI</sequence>
<reference evidence="1" key="1">
    <citation type="submission" date="2022-07" db="EMBL/GenBank/DDBJ databases">
        <title>Phylogenomic reconstructions and comparative analyses of Kickxellomycotina fungi.</title>
        <authorList>
            <person name="Reynolds N.K."/>
            <person name="Stajich J.E."/>
            <person name="Barry K."/>
            <person name="Grigoriev I.V."/>
            <person name="Crous P."/>
            <person name="Smith M.E."/>
        </authorList>
    </citation>
    <scope>NUCLEOTIDE SEQUENCE</scope>
    <source>
        <strain evidence="1">CBS 102833</strain>
    </source>
</reference>
<gene>
    <name evidence="1" type="ORF">H4S07_005953</name>
</gene>
<evidence type="ECO:0000313" key="1">
    <source>
        <dbReference type="EMBL" id="KAJ2797410.1"/>
    </source>
</evidence>
<evidence type="ECO:0000313" key="2">
    <source>
        <dbReference type="Proteomes" id="UP001140096"/>
    </source>
</evidence>
<accession>A0ACC1KZC5</accession>
<dbReference type="EMBL" id="JANBUP010003232">
    <property type="protein sequence ID" value="KAJ2797410.1"/>
    <property type="molecule type" value="Genomic_DNA"/>
</dbReference>
<feature type="non-terminal residue" evidence="1">
    <location>
        <position position="1"/>
    </location>
</feature>
<keyword evidence="2" id="KW-1185">Reference proteome</keyword>
<organism evidence="1 2">
    <name type="scientific">Coemansia furcata</name>
    <dbReference type="NCBI Taxonomy" id="417177"/>
    <lineage>
        <taxon>Eukaryota</taxon>
        <taxon>Fungi</taxon>
        <taxon>Fungi incertae sedis</taxon>
        <taxon>Zoopagomycota</taxon>
        <taxon>Kickxellomycotina</taxon>
        <taxon>Kickxellomycetes</taxon>
        <taxon>Kickxellales</taxon>
        <taxon>Kickxellaceae</taxon>
        <taxon>Coemansia</taxon>
    </lineage>
</organism>
<dbReference type="Proteomes" id="UP001140096">
    <property type="component" value="Unassembled WGS sequence"/>
</dbReference>
<protein>
    <submittedName>
        <fullName evidence="1">Uncharacterized protein</fullName>
    </submittedName>
</protein>